<dbReference type="SUPFAM" id="SSF81383">
    <property type="entry name" value="F-box domain"/>
    <property type="match status" value="1"/>
</dbReference>
<evidence type="ECO:0000259" key="2">
    <source>
        <dbReference type="Pfam" id="PF07734"/>
    </source>
</evidence>
<organism evidence="3 4">
    <name type="scientific">Linum trigynum</name>
    <dbReference type="NCBI Taxonomy" id="586398"/>
    <lineage>
        <taxon>Eukaryota</taxon>
        <taxon>Viridiplantae</taxon>
        <taxon>Streptophyta</taxon>
        <taxon>Embryophyta</taxon>
        <taxon>Tracheophyta</taxon>
        <taxon>Spermatophyta</taxon>
        <taxon>Magnoliopsida</taxon>
        <taxon>eudicotyledons</taxon>
        <taxon>Gunneridae</taxon>
        <taxon>Pentapetalae</taxon>
        <taxon>rosids</taxon>
        <taxon>fabids</taxon>
        <taxon>Malpighiales</taxon>
        <taxon>Linaceae</taxon>
        <taxon>Linum</taxon>
    </lineage>
</organism>
<dbReference type="InterPro" id="IPR017451">
    <property type="entry name" value="F-box-assoc_interact_dom"/>
</dbReference>
<protein>
    <recommendedName>
        <fullName evidence="5">F-box domain-containing protein</fullName>
    </recommendedName>
</protein>
<dbReference type="EMBL" id="OZ034819">
    <property type="protein sequence ID" value="CAL1396323.1"/>
    <property type="molecule type" value="Genomic_DNA"/>
</dbReference>
<dbReference type="AlphaFoldDB" id="A0AAV2FF22"/>
<reference evidence="3 4" key="1">
    <citation type="submission" date="2024-04" db="EMBL/GenBank/DDBJ databases">
        <authorList>
            <person name="Fracassetti M."/>
        </authorList>
    </citation>
    <scope>NUCLEOTIDE SEQUENCE [LARGE SCALE GENOMIC DNA]</scope>
</reference>
<dbReference type="Proteomes" id="UP001497516">
    <property type="component" value="Chromosome 6"/>
</dbReference>
<dbReference type="InterPro" id="IPR001810">
    <property type="entry name" value="F-box_dom"/>
</dbReference>
<dbReference type="Pfam" id="PF00646">
    <property type="entry name" value="F-box"/>
    <property type="match status" value="1"/>
</dbReference>
<proteinExistence type="predicted"/>
<feature type="domain" description="F-box" evidence="1">
    <location>
        <begin position="4"/>
        <end position="42"/>
    </location>
</feature>
<accession>A0AAV2FF22</accession>
<evidence type="ECO:0000313" key="4">
    <source>
        <dbReference type="Proteomes" id="UP001497516"/>
    </source>
</evidence>
<dbReference type="InterPro" id="IPR036047">
    <property type="entry name" value="F-box-like_dom_sf"/>
</dbReference>
<feature type="domain" description="F-box associated beta-propeller type 1" evidence="2">
    <location>
        <begin position="83"/>
        <end position="377"/>
    </location>
</feature>
<evidence type="ECO:0000259" key="1">
    <source>
        <dbReference type="Pfam" id="PF00646"/>
    </source>
</evidence>
<sequence>MKDQIPGDLITDILRMLPLSACIARFRCVSKLWRDLLCDPSFIQQNLSSSRSDDIIMLTNVDGEPSTVYSLLFPDTLEPLHHQQLLPFNPDRHHHPIVQVAGCCNGLFCIIDDKCENEGHDVILWNPATSETKVLPPSPFFYPHLFINAVGFGFDSEQNDFKIVRQLMNPLLRWWSCVLEVYSLKNNCWRKLDDDNAGGYHPQLPFWQISQFHRGKLYWRQSSKDVGGRGTLVFDSFDLVSQSFERVEVPHPSAKLGFYVSGYSFKEDSMLVVFPIYDHMLGADTSWEIWILLKCWRSESWIKLFVITTPPEMQFRFIGLTTNLKCFFVATTRRSYKGFNYDGDDSCFLVFHPDTGRIGRDLKVMWDEVISYRPSQISLQDY</sequence>
<evidence type="ECO:0000313" key="3">
    <source>
        <dbReference type="EMBL" id="CAL1396323.1"/>
    </source>
</evidence>
<dbReference type="Pfam" id="PF07734">
    <property type="entry name" value="FBA_1"/>
    <property type="match status" value="1"/>
</dbReference>
<dbReference type="InterPro" id="IPR050796">
    <property type="entry name" value="SCF_F-box_component"/>
</dbReference>
<dbReference type="InterPro" id="IPR006527">
    <property type="entry name" value="F-box-assoc_dom_typ1"/>
</dbReference>
<name>A0AAV2FF22_9ROSI</name>
<dbReference type="PANTHER" id="PTHR31672">
    <property type="entry name" value="BNACNNG10540D PROTEIN"/>
    <property type="match status" value="1"/>
</dbReference>
<dbReference type="PANTHER" id="PTHR31672:SF13">
    <property type="entry name" value="F-BOX PROTEIN CPR30-LIKE"/>
    <property type="match status" value="1"/>
</dbReference>
<dbReference type="NCBIfam" id="TIGR01640">
    <property type="entry name" value="F_box_assoc_1"/>
    <property type="match status" value="1"/>
</dbReference>
<keyword evidence="4" id="KW-1185">Reference proteome</keyword>
<gene>
    <name evidence="3" type="ORF">LTRI10_LOCUS36700</name>
</gene>
<evidence type="ECO:0008006" key="5">
    <source>
        <dbReference type="Google" id="ProtNLM"/>
    </source>
</evidence>